<dbReference type="WBParaSite" id="SMRG1_93520.2">
    <property type="protein sequence ID" value="SMRG1_93520.2"/>
    <property type="gene ID" value="SMRG1_93520"/>
</dbReference>
<feature type="transmembrane region" description="Helical" evidence="1">
    <location>
        <begin position="180"/>
        <end position="202"/>
    </location>
</feature>
<feature type="transmembrane region" description="Helical" evidence="1">
    <location>
        <begin position="214"/>
        <end position="239"/>
    </location>
</feature>
<accession>A0AA85AP17</accession>
<keyword evidence="1" id="KW-1133">Transmembrane helix</keyword>
<name>A0AA85AP17_9TREM</name>
<protein>
    <submittedName>
        <fullName evidence="3">Uncharacterized protein</fullName>
    </submittedName>
</protein>
<feature type="transmembrane region" description="Helical" evidence="1">
    <location>
        <begin position="63"/>
        <end position="83"/>
    </location>
</feature>
<organism evidence="2 3">
    <name type="scientific">Schistosoma margrebowiei</name>
    <dbReference type="NCBI Taxonomy" id="48269"/>
    <lineage>
        <taxon>Eukaryota</taxon>
        <taxon>Metazoa</taxon>
        <taxon>Spiralia</taxon>
        <taxon>Lophotrochozoa</taxon>
        <taxon>Platyhelminthes</taxon>
        <taxon>Trematoda</taxon>
        <taxon>Digenea</taxon>
        <taxon>Strigeidida</taxon>
        <taxon>Schistosomatoidea</taxon>
        <taxon>Schistosomatidae</taxon>
        <taxon>Schistosoma</taxon>
    </lineage>
</organism>
<dbReference type="AlphaFoldDB" id="A0AA85AP17"/>
<feature type="transmembrane region" description="Helical" evidence="1">
    <location>
        <begin position="95"/>
        <end position="115"/>
    </location>
</feature>
<proteinExistence type="predicted"/>
<evidence type="ECO:0000313" key="3">
    <source>
        <dbReference type="WBParaSite" id="SMRG1_93520.2"/>
    </source>
</evidence>
<dbReference type="Proteomes" id="UP000050790">
    <property type="component" value="Unassembled WGS sequence"/>
</dbReference>
<feature type="transmembrane region" description="Helical" evidence="1">
    <location>
        <begin position="151"/>
        <end position="174"/>
    </location>
</feature>
<keyword evidence="1" id="KW-0472">Membrane</keyword>
<keyword evidence="1" id="KW-0812">Transmembrane</keyword>
<feature type="transmembrane region" description="Helical" evidence="1">
    <location>
        <begin position="121"/>
        <end position="139"/>
    </location>
</feature>
<sequence>MKSDKDCNYTNGKVNYYCIIQRLFKYSGCLNISDNNLTIFDIISNQNAHEKCSYTTICFPDPIALSGLIITLIGIVLGFIIIINRQLFTAPRKNNKFIVITLIIINVGAAFLIFTAQWYELFISISTATLLLIVAIFLGEYLGGSERKWKILLFAMCGGFVFTGFILVVLWLILKTTGLQVAFMVCWCGATFIVMTFTKYYLEKCHEREQISTLYSVFVLVYENIILVIALLFSLNAVIDCHS</sequence>
<evidence type="ECO:0000313" key="2">
    <source>
        <dbReference type="Proteomes" id="UP000050790"/>
    </source>
</evidence>
<reference evidence="3" key="1">
    <citation type="submission" date="2023-11" db="UniProtKB">
        <authorList>
            <consortium name="WormBaseParasite"/>
        </authorList>
    </citation>
    <scope>IDENTIFICATION</scope>
</reference>
<evidence type="ECO:0000256" key="1">
    <source>
        <dbReference type="SAM" id="Phobius"/>
    </source>
</evidence>